<gene>
    <name evidence="1" type="ORF">Sviol_56290</name>
</gene>
<reference evidence="1" key="1">
    <citation type="submission" date="2024-05" db="EMBL/GenBank/DDBJ databases">
        <title>Whole genome shotgun sequence of Streptomyces violascens NBRC 12920.</title>
        <authorList>
            <person name="Komaki H."/>
            <person name="Tamura T."/>
        </authorList>
    </citation>
    <scope>NUCLEOTIDE SEQUENCE</scope>
    <source>
        <strain evidence="1">NBRC 12920</strain>
    </source>
</reference>
<name>A0ABQ3QVB5_9ACTN</name>
<keyword evidence="2" id="KW-1185">Reference proteome</keyword>
<comment type="caution">
    <text evidence="1">The sequence shown here is derived from an EMBL/GenBank/DDBJ whole genome shotgun (WGS) entry which is preliminary data.</text>
</comment>
<accession>A0ABQ3QVB5</accession>
<protein>
    <submittedName>
        <fullName evidence="1">Uncharacterized protein</fullName>
    </submittedName>
</protein>
<dbReference type="RefSeq" id="WP_189966473.1">
    <property type="nucleotide sequence ID" value="NZ_BMUA01000016.1"/>
</dbReference>
<evidence type="ECO:0000313" key="1">
    <source>
        <dbReference type="EMBL" id="GHI41221.1"/>
    </source>
</evidence>
<organism evidence="1 2">
    <name type="scientific">Streptomyces violascens</name>
    <dbReference type="NCBI Taxonomy" id="67381"/>
    <lineage>
        <taxon>Bacteria</taxon>
        <taxon>Bacillati</taxon>
        <taxon>Actinomycetota</taxon>
        <taxon>Actinomycetes</taxon>
        <taxon>Kitasatosporales</taxon>
        <taxon>Streptomycetaceae</taxon>
        <taxon>Streptomyces</taxon>
    </lineage>
</organism>
<proteinExistence type="predicted"/>
<dbReference type="Proteomes" id="UP001050808">
    <property type="component" value="Unassembled WGS sequence"/>
</dbReference>
<evidence type="ECO:0000313" key="2">
    <source>
        <dbReference type="Proteomes" id="UP001050808"/>
    </source>
</evidence>
<sequence>MTWVALQKSGAITEHGWPFAAERRGQLRDESWRIEVGDLHSRLRERIAGFGESLADIVTTLPREVTLWAVEPHTDRFGRVDWILVRDSINRGGMSWVWQTPYGMAWIDQG</sequence>
<dbReference type="EMBL" id="BNDY01000017">
    <property type="protein sequence ID" value="GHI41221.1"/>
    <property type="molecule type" value="Genomic_DNA"/>
</dbReference>